<dbReference type="Pfam" id="PF13538">
    <property type="entry name" value="UvrD_C_2"/>
    <property type="match status" value="1"/>
</dbReference>
<dbReference type="RefSeq" id="WP_310548407.1">
    <property type="nucleotide sequence ID" value="NZ_JAVKGR010000007.1"/>
</dbReference>
<keyword evidence="8" id="KW-1185">Reference proteome</keyword>
<dbReference type="InterPro" id="IPR027785">
    <property type="entry name" value="UvrD-like_helicase_C"/>
</dbReference>
<evidence type="ECO:0000313" key="8">
    <source>
        <dbReference type="Proteomes" id="UP001251870"/>
    </source>
</evidence>
<dbReference type="Pfam" id="PF13245">
    <property type="entry name" value="AAA_19"/>
    <property type="match status" value="1"/>
</dbReference>
<comment type="caution">
    <text evidence="7">The sequence shown here is derived from an EMBL/GenBank/DDBJ whole genome shotgun (WGS) entry which is preliminary data.</text>
</comment>
<accession>A0ABU2DSD8</accession>
<dbReference type="EMBL" id="JAVKGR010000007">
    <property type="protein sequence ID" value="MDR8019417.1"/>
    <property type="molecule type" value="Genomic_DNA"/>
</dbReference>
<sequence length="424" mass="44628">MLVEDQQPPVANDLHLSVQQQAVASSLAPRLIVSALAGSGKTTTVAALVSNAARRFSAPVLVLAFTNAAVSTISARLAAAGLPDGAYEVLTVDALVYRVLCRALGVSSLNVDEDAVRACARWSLEKLSLPAESGFVSAVVDNAALWLNGSSSRSPLPRGLSSSSLLRVLPVFSARMVSQRVFSWELLRSFAAKNLPAHSPYSAVVVDEAQDLSPLHWSFVSGLSASCAQTVLVGDAYQSIFTYSGVDAALLPSLAARPDWSVLPLSETYRCPAAVAAAVRSLSSLSSLSGVAAYETHSSVSGAVNVITDVGDVAQQAAWLRANADFSAGVPVVLARTNETLRRLSSALGAAADNFRFSTVHSFKGDEAGTVYVVNIGAASGCLGSSLYQPEDDDRLLYVALTRAQQSVFLLCVRNLPNRWRCLQ</sequence>
<keyword evidence="4 5" id="KW-0067">ATP-binding</keyword>
<proteinExistence type="predicted"/>
<evidence type="ECO:0000256" key="3">
    <source>
        <dbReference type="ARBA" id="ARBA00022806"/>
    </source>
</evidence>
<reference evidence="7 8" key="1">
    <citation type="submission" date="2023-09" db="EMBL/GenBank/DDBJ databases">
        <title>Description of three actinobacteria isolated from air of manufacturing shop in a pharmaceutical factory.</title>
        <authorList>
            <person name="Zhang D.-F."/>
        </authorList>
    </citation>
    <scope>NUCLEOTIDE SEQUENCE [LARGE SCALE GENOMIC DNA]</scope>
    <source>
        <strain evidence="7 8">LY-0111</strain>
    </source>
</reference>
<dbReference type="InterPro" id="IPR000212">
    <property type="entry name" value="DNA_helicase_UvrD/REP"/>
</dbReference>
<feature type="binding site" evidence="5">
    <location>
        <begin position="35"/>
        <end position="42"/>
    </location>
    <ligand>
        <name>ATP</name>
        <dbReference type="ChEBI" id="CHEBI:30616"/>
    </ligand>
</feature>
<dbReference type="SUPFAM" id="SSF52540">
    <property type="entry name" value="P-loop containing nucleoside triphosphate hydrolases"/>
    <property type="match status" value="1"/>
</dbReference>
<evidence type="ECO:0000256" key="2">
    <source>
        <dbReference type="ARBA" id="ARBA00022801"/>
    </source>
</evidence>
<dbReference type="PANTHER" id="PTHR11070:SF45">
    <property type="entry name" value="DNA 3'-5' HELICASE"/>
    <property type="match status" value="1"/>
</dbReference>
<feature type="domain" description="UvrD-like helicase ATP-binding" evidence="6">
    <location>
        <begin position="14"/>
        <end position="272"/>
    </location>
</feature>
<keyword evidence="2 5" id="KW-0378">Hydrolase</keyword>
<evidence type="ECO:0000259" key="6">
    <source>
        <dbReference type="PROSITE" id="PS51198"/>
    </source>
</evidence>
<evidence type="ECO:0000313" key="7">
    <source>
        <dbReference type="EMBL" id="MDR8019417.1"/>
    </source>
</evidence>
<keyword evidence="3 5" id="KW-0347">Helicase</keyword>
<name>A0ABU2DSD8_9MICC</name>
<dbReference type="Proteomes" id="UP001251870">
    <property type="component" value="Unassembled WGS sequence"/>
</dbReference>
<dbReference type="Gene3D" id="3.40.50.300">
    <property type="entry name" value="P-loop containing nucleotide triphosphate hydrolases"/>
    <property type="match status" value="2"/>
</dbReference>
<gene>
    <name evidence="7" type="ORF">RIL96_07530</name>
</gene>
<evidence type="ECO:0000256" key="4">
    <source>
        <dbReference type="ARBA" id="ARBA00022840"/>
    </source>
</evidence>
<keyword evidence="1 5" id="KW-0547">Nucleotide-binding</keyword>
<organism evidence="7 8">
    <name type="scientific">Nesterenkonia aerolata</name>
    <dbReference type="NCBI Taxonomy" id="3074079"/>
    <lineage>
        <taxon>Bacteria</taxon>
        <taxon>Bacillati</taxon>
        <taxon>Actinomycetota</taxon>
        <taxon>Actinomycetes</taxon>
        <taxon>Micrococcales</taxon>
        <taxon>Micrococcaceae</taxon>
        <taxon>Nesterenkonia</taxon>
    </lineage>
</organism>
<dbReference type="InterPro" id="IPR014016">
    <property type="entry name" value="UvrD-like_ATP-bd"/>
</dbReference>
<evidence type="ECO:0000256" key="5">
    <source>
        <dbReference type="PROSITE-ProRule" id="PRU00560"/>
    </source>
</evidence>
<evidence type="ECO:0000256" key="1">
    <source>
        <dbReference type="ARBA" id="ARBA00022741"/>
    </source>
</evidence>
<dbReference type="InterPro" id="IPR027417">
    <property type="entry name" value="P-loop_NTPase"/>
</dbReference>
<protein>
    <submittedName>
        <fullName evidence="7">UvrD-helicase domain-containing protein</fullName>
    </submittedName>
</protein>
<dbReference type="PROSITE" id="PS51198">
    <property type="entry name" value="UVRD_HELICASE_ATP_BIND"/>
    <property type="match status" value="1"/>
</dbReference>
<dbReference type="PANTHER" id="PTHR11070">
    <property type="entry name" value="UVRD / RECB / PCRA DNA HELICASE FAMILY MEMBER"/>
    <property type="match status" value="1"/>
</dbReference>